<dbReference type="Pfam" id="PF08448">
    <property type="entry name" value="PAS_4"/>
    <property type="match status" value="1"/>
</dbReference>
<evidence type="ECO:0000259" key="1">
    <source>
        <dbReference type="PROSITE" id="PS50112"/>
    </source>
</evidence>
<dbReference type="Pfam" id="PF13426">
    <property type="entry name" value="PAS_9"/>
    <property type="match status" value="1"/>
</dbReference>
<feature type="domain" description="PAC" evidence="2">
    <location>
        <begin position="61"/>
        <end position="112"/>
    </location>
</feature>
<evidence type="ECO:0000313" key="5">
    <source>
        <dbReference type="Proteomes" id="UP000386575"/>
    </source>
</evidence>
<organism evidence="4 5">
    <name type="scientific">Neorhizobium galegae</name>
    <name type="common">Rhizobium galegae</name>
    <dbReference type="NCBI Taxonomy" id="399"/>
    <lineage>
        <taxon>Bacteria</taxon>
        <taxon>Pseudomonadati</taxon>
        <taxon>Pseudomonadota</taxon>
        <taxon>Alphaproteobacteria</taxon>
        <taxon>Hyphomicrobiales</taxon>
        <taxon>Rhizobiaceae</taxon>
        <taxon>Rhizobium/Agrobacterium group</taxon>
        <taxon>Neorhizobium</taxon>
    </lineage>
</organism>
<dbReference type="InterPro" id="IPR052155">
    <property type="entry name" value="Biofilm_reg_signaling"/>
</dbReference>
<dbReference type="NCBIfam" id="TIGR00229">
    <property type="entry name" value="sensory_box"/>
    <property type="match status" value="4"/>
</dbReference>
<feature type="domain" description="PAS" evidence="1">
    <location>
        <begin position="113"/>
        <end position="189"/>
    </location>
</feature>
<dbReference type="PANTHER" id="PTHR44757:SF2">
    <property type="entry name" value="BIOFILM ARCHITECTURE MAINTENANCE PROTEIN MBAA"/>
    <property type="match status" value="1"/>
</dbReference>
<dbReference type="PANTHER" id="PTHR44757">
    <property type="entry name" value="DIGUANYLATE CYCLASE DGCP"/>
    <property type="match status" value="1"/>
</dbReference>
<dbReference type="Proteomes" id="UP000386575">
    <property type="component" value="Unassembled WGS sequence"/>
</dbReference>
<feature type="domain" description="PAC" evidence="2">
    <location>
        <begin position="186"/>
        <end position="238"/>
    </location>
</feature>
<feature type="domain" description="PAS" evidence="1">
    <location>
        <begin position="1"/>
        <end position="44"/>
    </location>
</feature>
<dbReference type="Gene3D" id="3.30.450.20">
    <property type="entry name" value="PAS domain"/>
    <property type="match status" value="4"/>
</dbReference>
<dbReference type="SMART" id="SM00267">
    <property type="entry name" value="GGDEF"/>
    <property type="match status" value="1"/>
</dbReference>
<dbReference type="PROSITE" id="PS50112">
    <property type="entry name" value="PAS"/>
    <property type="match status" value="4"/>
</dbReference>
<dbReference type="InterPro" id="IPR000160">
    <property type="entry name" value="GGDEF_dom"/>
</dbReference>
<dbReference type="InterPro" id="IPR013655">
    <property type="entry name" value="PAS_fold_3"/>
</dbReference>
<evidence type="ECO:0000259" key="3">
    <source>
        <dbReference type="PROSITE" id="PS50887"/>
    </source>
</evidence>
<dbReference type="PROSITE" id="PS50887">
    <property type="entry name" value="GGDEF"/>
    <property type="match status" value="1"/>
</dbReference>
<dbReference type="CDD" id="cd01949">
    <property type="entry name" value="GGDEF"/>
    <property type="match status" value="1"/>
</dbReference>
<feature type="domain" description="PAC" evidence="2">
    <location>
        <begin position="437"/>
        <end position="490"/>
    </location>
</feature>
<evidence type="ECO:0000313" key="4">
    <source>
        <dbReference type="EMBL" id="KAB1083662.1"/>
    </source>
</evidence>
<evidence type="ECO:0000259" key="2">
    <source>
        <dbReference type="PROSITE" id="PS50113"/>
    </source>
</evidence>
<dbReference type="Pfam" id="PF08447">
    <property type="entry name" value="PAS_3"/>
    <property type="match status" value="2"/>
</dbReference>
<dbReference type="InterPro" id="IPR000014">
    <property type="entry name" value="PAS"/>
</dbReference>
<dbReference type="Pfam" id="PF00990">
    <property type="entry name" value="GGDEF"/>
    <property type="match status" value="1"/>
</dbReference>
<dbReference type="SMART" id="SM00086">
    <property type="entry name" value="PAC"/>
    <property type="match status" value="4"/>
</dbReference>
<dbReference type="InterPro" id="IPR001610">
    <property type="entry name" value="PAC"/>
</dbReference>
<sequence length="673" mass="75210">MLHSINKEGRLISVSDAWLSKLGYAREEVIGRRSSEFLTPESREYAITDVLPVFFRTGRIDDVEYQMVCKDGRVIDVLLSAVLDDNSPGGGVSLAVITDVTALKTAERQLTLSEARYRELVESQSELVSLASPEGELRFVNHAYARRYGWLPHEMVGRSLFDFVPEEGRAAVAEHLKQVCSVDRSVENENQVVLPNGQTRWMAWTNRALTDAEGRVTAIHSVGRDIDERVAVERRLQESEARYRLLADNSTDMILLVGRDGKRTYSSPACVALLGYEPEEMLQIRTKDAIHPDDIGFLADRQAYIDDEATTFRYRMRHKDGSYVWVESVSRAIAAEPGQSPQRLVVVRDIEQRLAAEQRLKESEARYRLLADHGTDMVFQLDLDLVRRYVSPACREILGYAPEELTGIKPLSMVHPEDAVGVTLAFQSLLSGHVDRHSIINRFRHHDGHWIWVEAQLKTLKDPQTGQPSGIIGTLRDISARKAIEDQLQDANRRLQALAEQDGLTGLANRRSFDNALSREYGRARRDKKCLGLLMIDVDWFKSFNDRYGHPAGDECLKRIGAAIKNTVCRPGDVVARYGGEEFAVLLPDTDEIGTASIAERIRQAVFRLAIEHEASPKHVATISVGAISLAEGGPAEPEALLRNADQALYRAKDNGRNTVVRGSHLAPHGPPG</sequence>
<dbReference type="EMBL" id="VZUL01000003">
    <property type="protein sequence ID" value="KAB1083662.1"/>
    <property type="molecule type" value="Genomic_DNA"/>
</dbReference>
<dbReference type="InterPro" id="IPR013656">
    <property type="entry name" value="PAS_4"/>
</dbReference>
<dbReference type="PROSITE" id="PS50113">
    <property type="entry name" value="PAC"/>
    <property type="match status" value="4"/>
</dbReference>
<feature type="domain" description="PAS" evidence="1">
    <location>
        <begin position="363"/>
        <end position="433"/>
    </location>
</feature>
<dbReference type="GO" id="GO:0003824">
    <property type="term" value="F:catalytic activity"/>
    <property type="evidence" value="ECO:0007669"/>
    <property type="project" value="UniProtKB-ARBA"/>
</dbReference>
<accession>A0A6A1TJU4</accession>
<dbReference type="InterPro" id="IPR000700">
    <property type="entry name" value="PAS-assoc_C"/>
</dbReference>
<feature type="domain" description="PAC" evidence="2">
    <location>
        <begin position="310"/>
        <end position="362"/>
    </location>
</feature>
<dbReference type="InterPro" id="IPR035965">
    <property type="entry name" value="PAS-like_dom_sf"/>
</dbReference>
<dbReference type="InterPro" id="IPR029787">
    <property type="entry name" value="Nucleotide_cyclase"/>
</dbReference>
<reference evidence="4 5" key="1">
    <citation type="submission" date="2019-09" db="EMBL/GenBank/DDBJ databases">
        <title>Genome sequencing of Ng87 strain.</title>
        <authorList>
            <person name="Karasev E.S."/>
            <person name="Andronov E."/>
        </authorList>
    </citation>
    <scope>NUCLEOTIDE SEQUENCE [LARGE SCALE GENOMIC DNA]</scope>
    <source>
        <strain evidence="4 5">Ng87</strain>
    </source>
</reference>
<dbReference type="NCBIfam" id="TIGR00254">
    <property type="entry name" value="GGDEF"/>
    <property type="match status" value="1"/>
</dbReference>
<dbReference type="AlphaFoldDB" id="A0A6A1TJU4"/>
<comment type="caution">
    <text evidence="4">The sequence shown here is derived from an EMBL/GenBank/DDBJ whole genome shotgun (WGS) entry which is preliminary data.</text>
</comment>
<dbReference type="SUPFAM" id="SSF55073">
    <property type="entry name" value="Nucleotide cyclase"/>
    <property type="match status" value="1"/>
</dbReference>
<protein>
    <submittedName>
        <fullName evidence="4">PAS domain S-box protein</fullName>
    </submittedName>
</protein>
<feature type="domain" description="PAS" evidence="1">
    <location>
        <begin position="239"/>
        <end position="294"/>
    </location>
</feature>
<dbReference type="SUPFAM" id="SSF55785">
    <property type="entry name" value="PYP-like sensor domain (PAS domain)"/>
    <property type="match status" value="4"/>
</dbReference>
<feature type="domain" description="GGDEF" evidence="3">
    <location>
        <begin position="529"/>
        <end position="665"/>
    </location>
</feature>
<dbReference type="Gene3D" id="3.30.70.270">
    <property type="match status" value="1"/>
</dbReference>
<name>A0A6A1TJU4_NEOGA</name>
<dbReference type="SMART" id="SM00091">
    <property type="entry name" value="PAS"/>
    <property type="match status" value="4"/>
</dbReference>
<dbReference type="FunFam" id="3.30.70.270:FF:000001">
    <property type="entry name" value="Diguanylate cyclase domain protein"/>
    <property type="match status" value="1"/>
</dbReference>
<dbReference type="RefSeq" id="WP_151046881.1">
    <property type="nucleotide sequence ID" value="NZ_VZUL01000003.1"/>
</dbReference>
<gene>
    <name evidence="4" type="ORF">F4V91_29765</name>
</gene>
<dbReference type="InterPro" id="IPR043128">
    <property type="entry name" value="Rev_trsase/Diguanyl_cyclase"/>
</dbReference>
<dbReference type="CDD" id="cd00130">
    <property type="entry name" value="PAS"/>
    <property type="match status" value="4"/>
</dbReference>
<proteinExistence type="predicted"/>